<dbReference type="RefSeq" id="WP_060678917.1">
    <property type="nucleotide sequence ID" value="NZ_CP017962.1"/>
</dbReference>
<dbReference type="Pfam" id="PF17881">
    <property type="entry name" value="TseB"/>
    <property type="match status" value="1"/>
</dbReference>
<accession>A0AAC9NLA0</accession>
<dbReference type="InterPro" id="IPR041401">
    <property type="entry name" value="TseB-like_dom"/>
</dbReference>
<evidence type="ECO:0000313" key="6">
    <source>
        <dbReference type="Proteomes" id="UP000621631"/>
    </source>
</evidence>
<reference evidence="4 6" key="2">
    <citation type="submission" date="2020-09" db="EMBL/GenBank/DDBJ databases">
        <title>Draft Genome Sequences of Oil-Oxidizing Bacteria Halomonas titanicae, Marinobacter lutaoensis, and Virgibacillus halodenitrificans Isolated from Highly Saline Environments.</title>
        <authorList>
            <person name="Grouzdev D.S."/>
            <person name="Sokolova D.S."/>
            <person name="Semenova E.M."/>
            <person name="Borzenkov I.A."/>
            <person name="Bidzhieva S.K."/>
            <person name="Poltaraus A.B."/>
            <person name="Nazina T.N."/>
        </authorList>
    </citation>
    <scope>NUCLEOTIDE SEQUENCE [LARGE SCALE GENOMIC DNA]</scope>
    <source>
        <strain evidence="4 6">VKM B-3472D</strain>
    </source>
</reference>
<keyword evidence="1" id="KW-1133">Transmembrane helix</keyword>
<keyword evidence="1" id="KW-0812">Transmembrane</keyword>
<keyword evidence="6" id="KW-1185">Reference proteome</keyword>
<evidence type="ECO:0000259" key="2">
    <source>
        <dbReference type="Pfam" id="PF17881"/>
    </source>
</evidence>
<dbReference type="PROSITE" id="PS51257">
    <property type="entry name" value="PROKAR_LIPOPROTEIN"/>
    <property type="match status" value="1"/>
</dbReference>
<dbReference type="Gene3D" id="3.10.450.40">
    <property type="match status" value="2"/>
</dbReference>
<reference evidence="3 5" key="1">
    <citation type="submission" date="2016-11" db="EMBL/GenBank/DDBJ databases">
        <title>Complete genome sequencing of Virgibacillus halodenitrificans PDB-F2.</title>
        <authorList>
            <person name="Sun Z."/>
            <person name="Zhou Y."/>
            <person name="Li H."/>
        </authorList>
    </citation>
    <scope>NUCLEOTIDE SEQUENCE [LARGE SCALE GENOMIC DNA]</scope>
    <source>
        <strain evidence="3 5">PDB-F2</strain>
    </source>
</reference>
<organism evidence="3 5">
    <name type="scientific">Virgibacillus halodenitrificans</name>
    <name type="common">Bacillus halodenitrificans</name>
    <dbReference type="NCBI Taxonomy" id="1482"/>
    <lineage>
        <taxon>Bacteria</taxon>
        <taxon>Bacillati</taxon>
        <taxon>Bacillota</taxon>
        <taxon>Bacilli</taxon>
        <taxon>Bacillales</taxon>
        <taxon>Bacillaceae</taxon>
        <taxon>Virgibacillus</taxon>
    </lineage>
</organism>
<name>A0AAC9NLA0_VIRHA</name>
<evidence type="ECO:0000313" key="3">
    <source>
        <dbReference type="EMBL" id="APC48461.1"/>
    </source>
</evidence>
<evidence type="ECO:0000256" key="1">
    <source>
        <dbReference type="SAM" id="Phobius"/>
    </source>
</evidence>
<feature type="domain" description="Cell wall elongation regulator TseB-like" evidence="2">
    <location>
        <begin position="50"/>
        <end position="94"/>
    </location>
</feature>
<protein>
    <submittedName>
        <fullName evidence="4">DUF5590 domain-containing protein</fullName>
    </submittedName>
</protein>
<dbReference type="SUPFAM" id="SSF54403">
    <property type="entry name" value="Cystatin/monellin"/>
    <property type="match status" value="2"/>
</dbReference>
<dbReference type="KEGG" id="vhl:BME96_09875"/>
<dbReference type="Proteomes" id="UP000621631">
    <property type="component" value="Unassembled WGS sequence"/>
</dbReference>
<feature type="transmembrane region" description="Helical" evidence="1">
    <location>
        <begin position="15"/>
        <end position="38"/>
    </location>
</feature>
<dbReference type="AlphaFoldDB" id="A0AAC9NLA0"/>
<gene>
    <name evidence="3" type="ORF">BME96_09875</name>
    <name evidence="4" type="ORF">IC602_08180</name>
</gene>
<keyword evidence="1" id="KW-0472">Membrane</keyword>
<dbReference type="EMBL" id="JACWEZ010000004">
    <property type="protein sequence ID" value="MBD1222583.1"/>
    <property type="molecule type" value="Genomic_DNA"/>
</dbReference>
<dbReference type="InterPro" id="IPR046350">
    <property type="entry name" value="Cystatin_sf"/>
</dbReference>
<evidence type="ECO:0000313" key="5">
    <source>
        <dbReference type="Proteomes" id="UP000182945"/>
    </source>
</evidence>
<dbReference type="GeneID" id="71514701"/>
<dbReference type="Proteomes" id="UP000182945">
    <property type="component" value="Chromosome"/>
</dbReference>
<proteinExistence type="predicted"/>
<sequence>MKIKRSLQYTRHRGFVWSSIIFLIVIISCFIYVLFLYLDLKDSKTEGFAETKKQILQATSIEKIDEIRKFNGEEAYHVIFGTTDNNKQQIIFYPLQKKKKELTTIDQSDIITEEAIKKEWRQQCSSCEFIKITPALVNDKPLWELSYRDEANRYVLDYLSIYDGSRYEQYRFKQMFK</sequence>
<evidence type="ECO:0000313" key="4">
    <source>
        <dbReference type="EMBL" id="MBD1222583.1"/>
    </source>
</evidence>
<dbReference type="EMBL" id="CP017962">
    <property type="protein sequence ID" value="APC48461.1"/>
    <property type="molecule type" value="Genomic_DNA"/>
</dbReference>